<dbReference type="STRING" id="640132.Srot_0311"/>
<accession>D6ZB39</accession>
<keyword evidence="2 3" id="KW-0040">ANK repeat</keyword>
<evidence type="ECO:0000256" key="1">
    <source>
        <dbReference type="ARBA" id="ARBA00022737"/>
    </source>
</evidence>
<dbReference type="PROSITE" id="PS50088">
    <property type="entry name" value="ANK_REPEAT"/>
    <property type="match status" value="3"/>
</dbReference>
<dbReference type="eggNOG" id="COG0666">
    <property type="taxonomic scope" value="Bacteria"/>
</dbReference>
<evidence type="ECO:0000313" key="4">
    <source>
        <dbReference type="EMBL" id="ADG96798.1"/>
    </source>
</evidence>
<dbReference type="Proteomes" id="UP000002247">
    <property type="component" value="Chromosome"/>
</dbReference>
<proteinExistence type="predicted"/>
<dbReference type="RefSeq" id="WP_013137254.1">
    <property type="nucleotide sequence ID" value="NC_014168.1"/>
</dbReference>
<dbReference type="PANTHER" id="PTHR24180">
    <property type="entry name" value="CYCLIN-DEPENDENT KINASE INHIBITOR 2C-RELATED"/>
    <property type="match status" value="1"/>
</dbReference>
<dbReference type="PROSITE" id="PS50297">
    <property type="entry name" value="ANK_REP_REGION"/>
    <property type="match status" value="2"/>
</dbReference>
<keyword evidence="5" id="KW-1185">Reference proteome</keyword>
<dbReference type="InterPro" id="IPR002110">
    <property type="entry name" value="Ankyrin_rpt"/>
</dbReference>
<dbReference type="InterPro" id="IPR036770">
    <property type="entry name" value="Ankyrin_rpt-contain_sf"/>
</dbReference>
<dbReference type="PRINTS" id="PR01415">
    <property type="entry name" value="ANKYRIN"/>
</dbReference>
<feature type="repeat" description="ANK" evidence="3">
    <location>
        <begin position="84"/>
        <end position="116"/>
    </location>
</feature>
<dbReference type="KEGG" id="srt:Srot_0311"/>
<evidence type="ECO:0000313" key="5">
    <source>
        <dbReference type="Proteomes" id="UP000002247"/>
    </source>
</evidence>
<dbReference type="Pfam" id="PF12796">
    <property type="entry name" value="Ank_2"/>
    <property type="match status" value="1"/>
</dbReference>
<dbReference type="Gene3D" id="1.25.40.20">
    <property type="entry name" value="Ankyrin repeat-containing domain"/>
    <property type="match status" value="2"/>
</dbReference>
<dbReference type="SMART" id="SM00248">
    <property type="entry name" value="ANK"/>
    <property type="match status" value="4"/>
</dbReference>
<evidence type="ECO:0000256" key="2">
    <source>
        <dbReference type="ARBA" id="ARBA00023043"/>
    </source>
</evidence>
<dbReference type="OrthoDB" id="9812708at2"/>
<feature type="repeat" description="ANK" evidence="3">
    <location>
        <begin position="51"/>
        <end position="83"/>
    </location>
</feature>
<name>D6ZB39_SEGRD</name>
<sequence>MTNNIDVHSRDSLQQTPLHISVGDMWEPGDRTPSVDQLIAAGADVNARDQWGRTPLHYASHSDRADAVAALIAAGADVNARDNGNWTPLHAAAARGCTAVVKLLLDAGAEVEPIDSQGETPLSRAITAKSGVPEEVIKLLRERGANPWRKSGRHSPLSAARAHTSGYHFQEIKEAFADLPDEEPK</sequence>
<evidence type="ECO:0000256" key="3">
    <source>
        <dbReference type="PROSITE-ProRule" id="PRU00023"/>
    </source>
</evidence>
<feature type="repeat" description="ANK" evidence="3">
    <location>
        <begin position="13"/>
        <end position="50"/>
    </location>
</feature>
<reference evidence="4 5" key="1">
    <citation type="journal article" date="2010" name="Stand. Genomic Sci.">
        <title>Complete genome sequence of Segniliparus rotundus type strain (CDC 1076).</title>
        <authorList>
            <person name="Sikorski J."/>
            <person name="Lapidus A."/>
            <person name="Copeland A."/>
            <person name="Misra M."/>
            <person name="Glavina Del Rio T."/>
            <person name="Nolan M."/>
            <person name="Lucas S."/>
            <person name="Chen F."/>
            <person name="Tice H."/>
            <person name="Cheng J.F."/>
            <person name="Jando M."/>
            <person name="Schneider S."/>
            <person name="Bruce D."/>
            <person name="Goodwin L."/>
            <person name="Pitluck S."/>
            <person name="Liolios K."/>
            <person name="Mikhailova N."/>
            <person name="Pati A."/>
            <person name="Ivanova N."/>
            <person name="Mavromatis K."/>
            <person name="Chen A."/>
            <person name="Palaniappan K."/>
            <person name="Chertkov O."/>
            <person name="Land M."/>
            <person name="Hauser L."/>
            <person name="Chang Y.J."/>
            <person name="Jeffries C.D."/>
            <person name="Brettin T."/>
            <person name="Detter J.C."/>
            <person name="Han C."/>
            <person name="Rohde M."/>
            <person name="Goker M."/>
            <person name="Bristow J."/>
            <person name="Eisen J.A."/>
            <person name="Markowitz V."/>
            <person name="Hugenholtz P."/>
            <person name="Kyrpides N.C."/>
            <person name="Klenk H.P."/>
        </authorList>
    </citation>
    <scope>NUCLEOTIDE SEQUENCE [LARGE SCALE GENOMIC DNA]</scope>
    <source>
        <strain evidence="5">ATCC BAA-972 / CDC 1076 / CIP 108378 / DSM 44985 / JCM 13578</strain>
    </source>
</reference>
<dbReference type="HOGENOM" id="CLU_000134_18_10_11"/>
<gene>
    <name evidence="4" type="ordered locus">Srot_0311</name>
</gene>
<organism evidence="4 5">
    <name type="scientific">Segniliparus rotundus (strain ATCC BAA-972 / CDC 1076 / CIP 108378 / DSM 44985 / JCM 13578)</name>
    <dbReference type="NCBI Taxonomy" id="640132"/>
    <lineage>
        <taxon>Bacteria</taxon>
        <taxon>Bacillati</taxon>
        <taxon>Actinomycetota</taxon>
        <taxon>Actinomycetes</taxon>
        <taxon>Mycobacteriales</taxon>
        <taxon>Segniliparaceae</taxon>
        <taxon>Segniliparus</taxon>
    </lineage>
</organism>
<dbReference type="InterPro" id="IPR051637">
    <property type="entry name" value="Ank_repeat_dom-contain_49"/>
</dbReference>
<keyword evidence="1" id="KW-0677">Repeat</keyword>
<protein>
    <submittedName>
        <fullName evidence="4">Ankyrin</fullName>
    </submittedName>
</protein>
<dbReference type="AlphaFoldDB" id="D6ZB39"/>
<dbReference type="SUPFAM" id="SSF48403">
    <property type="entry name" value="Ankyrin repeat"/>
    <property type="match status" value="1"/>
</dbReference>
<dbReference type="EMBL" id="CP001958">
    <property type="protein sequence ID" value="ADG96798.1"/>
    <property type="molecule type" value="Genomic_DNA"/>
</dbReference>
<dbReference type="PANTHER" id="PTHR24180:SF45">
    <property type="entry name" value="POLY [ADP-RIBOSE] POLYMERASE TANKYRASE"/>
    <property type="match status" value="1"/>
</dbReference>